<dbReference type="EMBL" id="UINC01202920">
    <property type="protein sequence ID" value="SVE22943.1"/>
    <property type="molecule type" value="Genomic_DNA"/>
</dbReference>
<accession>A0A383BT03</accession>
<reference evidence="1" key="1">
    <citation type="submission" date="2018-05" db="EMBL/GenBank/DDBJ databases">
        <authorList>
            <person name="Lanie J.A."/>
            <person name="Ng W.-L."/>
            <person name="Kazmierczak K.M."/>
            <person name="Andrzejewski T.M."/>
            <person name="Davidsen T.M."/>
            <person name="Wayne K.J."/>
            <person name="Tettelin H."/>
            <person name="Glass J.I."/>
            <person name="Rusch D."/>
            <person name="Podicherti R."/>
            <person name="Tsui H.-C.T."/>
            <person name="Winkler M.E."/>
        </authorList>
    </citation>
    <scope>NUCLEOTIDE SEQUENCE</scope>
</reference>
<evidence type="ECO:0000313" key="1">
    <source>
        <dbReference type="EMBL" id="SVE22943.1"/>
    </source>
</evidence>
<dbReference type="AlphaFoldDB" id="A0A383BT03"/>
<organism evidence="1">
    <name type="scientific">marine metagenome</name>
    <dbReference type="NCBI Taxonomy" id="408172"/>
    <lineage>
        <taxon>unclassified sequences</taxon>
        <taxon>metagenomes</taxon>
        <taxon>ecological metagenomes</taxon>
    </lineage>
</organism>
<protein>
    <submittedName>
        <fullName evidence="1">Uncharacterized protein</fullName>
    </submittedName>
</protein>
<name>A0A383BT03_9ZZZZ</name>
<proteinExistence type="predicted"/>
<sequence length="169" mass="19030">MEKSASNFKEIPLTSKVWGERDFDEVPLILLVCNEDGDTSGVWAGIYEQDEELIENVLSMEMLSAEEEEAGELGDPDPFRAFYMQACYKLSECGPPKYEGGKKWIRQGSGEDGEEGMSTWQFGFGNIDGVYTPKANVDLDAVMELWLQQIRETPAGQKLWHNGNYRGIC</sequence>
<gene>
    <name evidence="1" type="ORF">METZ01_LOCUS475797</name>
</gene>